<evidence type="ECO:0000313" key="1">
    <source>
        <dbReference type="EMBL" id="SNV84647.1"/>
    </source>
</evidence>
<evidence type="ECO:0000313" key="2">
    <source>
        <dbReference type="Proteomes" id="UP000215134"/>
    </source>
</evidence>
<protein>
    <recommendedName>
        <fullName evidence="3">ADP-heptose:LPS heptosyltransferase</fullName>
    </recommendedName>
</protein>
<dbReference type="InterPro" id="IPR051199">
    <property type="entry name" value="LPS_LOS_Heptosyltrfase"/>
</dbReference>
<dbReference type="GO" id="GO:0005829">
    <property type="term" value="C:cytosol"/>
    <property type="evidence" value="ECO:0007669"/>
    <property type="project" value="TreeGrafter"/>
</dbReference>
<reference evidence="1 2" key="1">
    <citation type="submission" date="2017-06" db="EMBL/GenBank/DDBJ databases">
        <authorList>
            <consortium name="Pathogen Informatics"/>
        </authorList>
    </citation>
    <scope>NUCLEOTIDE SEQUENCE [LARGE SCALE GENOMIC DNA]</scope>
    <source>
        <strain evidence="1 2">NCTC12148</strain>
    </source>
</reference>
<accession>A0A240AML0</accession>
<gene>
    <name evidence="1" type="ORF">SAMEA4384070_00414</name>
</gene>
<sequence>MNNTLLTYTGSLLLDGRYIVSPYGVSKEEPGGEISPLSNAIIHNNAINKISVDYSKVKSLTVINGLGVTLGDSVVGISALHAIKKINPNIVIRVIRPENCHNYVNEIYTLTKNIINEIHFMPFDITKATEAEIIIDIGNQLYWEDFNKWEMHDFFLRNLGLEHIFTPAEVKSNSWLKDAPLIEINLGEYVLFCPHASTKIRSIPEQYHKKIISYLSDKFNIKVLGFSDVEHENYTNISEISKSTACFASIIKHAKHLYTCDSAALHIGAGFDIPTTCIFTTVKPEFRSLYYTHCDSVYIGNDKTVGIHNSEDINLINSISKEFEVYYA</sequence>
<dbReference type="RefSeq" id="WP_095095385.1">
    <property type="nucleotide sequence ID" value="NZ_CAMIQD010000003.1"/>
</dbReference>
<dbReference type="AlphaFoldDB" id="A0A240AML0"/>
<dbReference type="Proteomes" id="UP000215134">
    <property type="component" value="Chromosome 1"/>
</dbReference>
<dbReference type="EMBL" id="LT906479">
    <property type="protein sequence ID" value="SNV84647.1"/>
    <property type="molecule type" value="Genomic_DNA"/>
</dbReference>
<keyword evidence="2" id="KW-1185">Reference proteome</keyword>
<organism evidence="1 2">
    <name type="scientific">Serratia ficaria</name>
    <dbReference type="NCBI Taxonomy" id="61651"/>
    <lineage>
        <taxon>Bacteria</taxon>
        <taxon>Pseudomonadati</taxon>
        <taxon>Pseudomonadota</taxon>
        <taxon>Gammaproteobacteria</taxon>
        <taxon>Enterobacterales</taxon>
        <taxon>Yersiniaceae</taxon>
        <taxon>Serratia</taxon>
    </lineage>
</organism>
<dbReference type="PANTHER" id="PTHR30160:SF1">
    <property type="entry name" value="LIPOPOLYSACCHARIDE 1,2-N-ACETYLGLUCOSAMINETRANSFERASE-RELATED"/>
    <property type="match status" value="1"/>
</dbReference>
<dbReference type="GO" id="GO:0009244">
    <property type="term" value="P:lipopolysaccharide core region biosynthetic process"/>
    <property type="evidence" value="ECO:0007669"/>
    <property type="project" value="TreeGrafter"/>
</dbReference>
<dbReference type="KEGG" id="sfj:SAMEA4384070_0414"/>
<name>A0A240AML0_SERFI</name>
<dbReference type="PANTHER" id="PTHR30160">
    <property type="entry name" value="TETRAACYLDISACCHARIDE 4'-KINASE-RELATED"/>
    <property type="match status" value="1"/>
</dbReference>
<dbReference type="OrthoDB" id="8581113at2"/>
<dbReference type="GeneID" id="75025604"/>
<dbReference type="SUPFAM" id="SSF53756">
    <property type="entry name" value="UDP-Glycosyltransferase/glycogen phosphorylase"/>
    <property type="match status" value="1"/>
</dbReference>
<dbReference type="Gene3D" id="3.40.50.2000">
    <property type="entry name" value="Glycogen Phosphorylase B"/>
    <property type="match status" value="1"/>
</dbReference>
<dbReference type="GO" id="GO:0008713">
    <property type="term" value="F:ADP-heptose-lipopolysaccharide heptosyltransferase activity"/>
    <property type="evidence" value="ECO:0007669"/>
    <property type="project" value="TreeGrafter"/>
</dbReference>
<proteinExistence type="predicted"/>
<evidence type="ECO:0008006" key="3">
    <source>
        <dbReference type="Google" id="ProtNLM"/>
    </source>
</evidence>